<evidence type="ECO:0000256" key="6">
    <source>
        <dbReference type="RuleBase" id="RU000461"/>
    </source>
</evidence>
<dbReference type="GO" id="GO:0004497">
    <property type="term" value="F:monooxygenase activity"/>
    <property type="evidence" value="ECO:0007669"/>
    <property type="project" value="UniProtKB-KW"/>
</dbReference>
<comment type="cofactor">
    <cofactor evidence="5">
        <name>heme</name>
        <dbReference type="ChEBI" id="CHEBI:30413"/>
    </cofactor>
</comment>
<dbReference type="OrthoDB" id="1470350at2759"/>
<dbReference type="PRINTS" id="PR00385">
    <property type="entry name" value="P450"/>
</dbReference>
<evidence type="ECO:0000313" key="7">
    <source>
        <dbReference type="EMBL" id="KAG0253131.1"/>
    </source>
</evidence>
<proteinExistence type="inferred from homology"/>
<comment type="caution">
    <text evidence="7">The sequence shown here is derived from an EMBL/GenBank/DDBJ whole genome shotgun (WGS) entry which is preliminary data.</text>
</comment>
<organism evidence="7 8">
    <name type="scientific">Actinomortierella ambigua</name>
    <dbReference type="NCBI Taxonomy" id="1343610"/>
    <lineage>
        <taxon>Eukaryota</taxon>
        <taxon>Fungi</taxon>
        <taxon>Fungi incertae sedis</taxon>
        <taxon>Mucoromycota</taxon>
        <taxon>Mortierellomycotina</taxon>
        <taxon>Mortierellomycetes</taxon>
        <taxon>Mortierellales</taxon>
        <taxon>Mortierellaceae</taxon>
        <taxon>Actinomortierella</taxon>
    </lineage>
</organism>
<dbReference type="PROSITE" id="PS00086">
    <property type="entry name" value="CYTOCHROME_P450"/>
    <property type="match status" value="1"/>
</dbReference>
<comment type="similarity">
    <text evidence="1 6">Belongs to the cytochrome P450 family.</text>
</comment>
<dbReference type="GO" id="GO:0020037">
    <property type="term" value="F:heme binding"/>
    <property type="evidence" value="ECO:0007669"/>
    <property type="project" value="InterPro"/>
</dbReference>
<dbReference type="AlphaFoldDB" id="A0A9P6TZF4"/>
<evidence type="ECO:0000256" key="3">
    <source>
        <dbReference type="ARBA" id="ARBA00023002"/>
    </source>
</evidence>
<dbReference type="GO" id="GO:0005506">
    <property type="term" value="F:iron ion binding"/>
    <property type="evidence" value="ECO:0007669"/>
    <property type="project" value="InterPro"/>
</dbReference>
<dbReference type="Proteomes" id="UP000807716">
    <property type="component" value="Unassembled WGS sequence"/>
</dbReference>
<reference evidence="7" key="1">
    <citation type="journal article" date="2020" name="Fungal Divers.">
        <title>Resolving the Mortierellaceae phylogeny through synthesis of multi-gene phylogenetics and phylogenomics.</title>
        <authorList>
            <person name="Vandepol N."/>
            <person name="Liber J."/>
            <person name="Desiro A."/>
            <person name="Na H."/>
            <person name="Kennedy M."/>
            <person name="Barry K."/>
            <person name="Grigoriev I.V."/>
            <person name="Miller A.N."/>
            <person name="O'Donnell K."/>
            <person name="Stajich J.E."/>
            <person name="Bonito G."/>
        </authorList>
    </citation>
    <scope>NUCLEOTIDE SEQUENCE</scope>
    <source>
        <strain evidence="7">BC1065</strain>
    </source>
</reference>
<dbReference type="PRINTS" id="PR00463">
    <property type="entry name" value="EP450I"/>
</dbReference>
<feature type="binding site" description="axial binding residue" evidence="5">
    <location>
        <position position="493"/>
    </location>
    <ligand>
        <name>heme</name>
        <dbReference type="ChEBI" id="CHEBI:30413"/>
    </ligand>
    <ligandPart>
        <name>Fe</name>
        <dbReference type="ChEBI" id="CHEBI:18248"/>
    </ligandPart>
</feature>
<dbReference type="InterPro" id="IPR036396">
    <property type="entry name" value="Cyt_P450_sf"/>
</dbReference>
<keyword evidence="8" id="KW-1185">Reference proteome</keyword>
<evidence type="ECO:0000256" key="2">
    <source>
        <dbReference type="ARBA" id="ARBA00022723"/>
    </source>
</evidence>
<evidence type="ECO:0000256" key="4">
    <source>
        <dbReference type="ARBA" id="ARBA00023004"/>
    </source>
</evidence>
<dbReference type="SUPFAM" id="SSF48264">
    <property type="entry name" value="Cytochrome P450"/>
    <property type="match status" value="1"/>
</dbReference>
<keyword evidence="3 6" id="KW-0560">Oxidoreductase</keyword>
<dbReference type="GO" id="GO:0016705">
    <property type="term" value="F:oxidoreductase activity, acting on paired donors, with incorporation or reduction of molecular oxygen"/>
    <property type="evidence" value="ECO:0007669"/>
    <property type="project" value="InterPro"/>
</dbReference>
<evidence type="ECO:0000313" key="8">
    <source>
        <dbReference type="Proteomes" id="UP000807716"/>
    </source>
</evidence>
<keyword evidence="4 5" id="KW-0408">Iron</keyword>
<dbReference type="Gene3D" id="1.10.630.10">
    <property type="entry name" value="Cytochrome P450"/>
    <property type="match status" value="1"/>
</dbReference>
<dbReference type="GO" id="GO:0006629">
    <property type="term" value="P:lipid metabolic process"/>
    <property type="evidence" value="ECO:0007669"/>
    <property type="project" value="UniProtKB-ARBA"/>
</dbReference>
<dbReference type="PANTHER" id="PTHR24296">
    <property type="entry name" value="CYTOCHROME P450"/>
    <property type="match status" value="1"/>
</dbReference>
<evidence type="ECO:0000256" key="5">
    <source>
        <dbReference type="PIRSR" id="PIRSR602401-1"/>
    </source>
</evidence>
<gene>
    <name evidence="7" type="ORF">DFQ27_007644</name>
</gene>
<dbReference type="EMBL" id="JAAAJB010000606">
    <property type="protein sequence ID" value="KAG0253131.1"/>
    <property type="molecule type" value="Genomic_DNA"/>
</dbReference>
<evidence type="ECO:0000256" key="1">
    <source>
        <dbReference type="ARBA" id="ARBA00010617"/>
    </source>
</evidence>
<sequence length="548" mass="62122">MASTAALQAIVAVIKNRILAPKGGRTRGQRALLLAIISTLLLVAKYPNRALLTRARPDLKAISWKGWPLVGNTITVIRNRARFLDQITEGFDDFPGDVMATTILGLGHVIAINEPVCLEHVLKTNFENYEKGAILNTVLRQVLGDGIFDSDGQLWRMHRKTASHVFSTKIYRQLIDGCFHDHTQHLCRVLDQAAVAGKPVDLQALFLRLTLDAFAKLSFGLDIDSLGKDGQDPFGSAFDFAVQQTDMRFLNPLWRITEVFSGNARRMRQAVAVIDRYAFDAIRNRKRETEEERARRQSHGREDLLDLFLKYRDDEGKALGDVELRDVYVNFIIAGRDTTAQALSWMYYEVMKNPTVQENLWKEIDRINQPKATYEMLTKEMRYSHAVFLESLRLYPPVPRNLKTAVADDVLPNGVQVKAGDRIMFSTYSIGRNRSVWGPQAREFLPERWFEGNTKEIEKGLLDHHASVTGEWPKVRKESQYKFSSFNAGPRICLGQTFATLEALTVINAISSRFEFKLVPGQAPAVPLPSLTIPMKNPLMVTVHRRQL</sequence>
<dbReference type="Pfam" id="PF00067">
    <property type="entry name" value="p450"/>
    <property type="match status" value="1"/>
</dbReference>
<protein>
    <recommendedName>
        <fullName evidence="9">Cytochrome P450</fullName>
    </recommendedName>
</protein>
<keyword evidence="5 6" id="KW-0349">Heme</keyword>
<accession>A0A9P6TZF4</accession>
<keyword evidence="6" id="KW-0503">Monooxygenase</keyword>
<dbReference type="InterPro" id="IPR002401">
    <property type="entry name" value="Cyt_P450_E_grp-I"/>
</dbReference>
<dbReference type="InterPro" id="IPR017972">
    <property type="entry name" value="Cyt_P450_CS"/>
</dbReference>
<dbReference type="InterPro" id="IPR001128">
    <property type="entry name" value="Cyt_P450"/>
</dbReference>
<evidence type="ECO:0008006" key="9">
    <source>
        <dbReference type="Google" id="ProtNLM"/>
    </source>
</evidence>
<name>A0A9P6TZF4_9FUNG</name>
<keyword evidence="2 5" id="KW-0479">Metal-binding</keyword>